<sequence length="272" mass="29976">MVTLGQIQMRGFSTLSPKGVKDWLEHCATCEKTTQWSMLEVLAMFDAYLTITEFNPTNLCSDDFASLRGFLSTEMGFSEKASKGITSQLCEMIIAIDVLSKEKISSALKKPALECKEKYVARQPSNSQLLIYKSLFPTMESGGVVYVDFASLGSAFNESSLQFLSGLLSKYFASLNIEHAETDAGLIIALTQGLLHQNPSLDLGDISLSLAKSTSFISGARIHAEWQMHNAGYFRGDAYENWKLISGVILNFFLANNILHLSKAGRQLLVTD</sequence>
<evidence type="ECO:0000313" key="1">
    <source>
        <dbReference type="EMBL" id="KWV82885.1"/>
    </source>
</evidence>
<protein>
    <submittedName>
        <fullName evidence="1">Uncharacterized protein</fullName>
    </submittedName>
</protein>
<reference evidence="1 2" key="1">
    <citation type="submission" date="2015-05" db="EMBL/GenBank/DDBJ databases">
        <title>A genomic and transcriptomic approach to investigate the blue pigment phenotype in Pseudomonas fluorescens.</title>
        <authorList>
            <person name="Andreani N.A."/>
            <person name="Cardazzo B."/>
        </authorList>
    </citation>
    <scope>NUCLEOTIDE SEQUENCE [LARGE SCALE GENOMIC DNA]</scope>
    <source>
        <strain evidence="1 2">Ps_40</strain>
    </source>
</reference>
<evidence type="ECO:0000313" key="2">
    <source>
        <dbReference type="Proteomes" id="UP000063434"/>
    </source>
</evidence>
<proteinExistence type="predicted"/>
<comment type="caution">
    <text evidence="1">The sequence shown here is derived from an EMBL/GenBank/DDBJ whole genome shotgun (WGS) entry which is preliminary data.</text>
</comment>
<dbReference type="Proteomes" id="UP000063434">
    <property type="component" value="Unassembled WGS sequence"/>
</dbReference>
<accession>A0A109L8D6</accession>
<dbReference type="PATRIC" id="fig|294.195.peg.1091"/>
<organism evidence="1 2">
    <name type="scientific">Pseudomonas fluorescens</name>
    <dbReference type="NCBI Taxonomy" id="294"/>
    <lineage>
        <taxon>Bacteria</taxon>
        <taxon>Pseudomonadati</taxon>
        <taxon>Pseudomonadota</taxon>
        <taxon>Gammaproteobacteria</taxon>
        <taxon>Pseudomonadales</taxon>
        <taxon>Pseudomonadaceae</taxon>
        <taxon>Pseudomonas</taxon>
    </lineage>
</organism>
<dbReference type="RefSeq" id="WP_060765757.1">
    <property type="nucleotide sequence ID" value="NZ_LCYC01000008.1"/>
</dbReference>
<dbReference type="EMBL" id="LCYC01000008">
    <property type="protein sequence ID" value="KWV82885.1"/>
    <property type="molecule type" value="Genomic_DNA"/>
</dbReference>
<gene>
    <name evidence="1" type="ORF">PFL603g_01038</name>
</gene>
<name>A0A109L8D6_PSEFL</name>
<dbReference type="AlphaFoldDB" id="A0A109L8D6"/>